<feature type="compositionally biased region" description="Low complexity" evidence="2">
    <location>
        <begin position="134"/>
        <end position="150"/>
    </location>
</feature>
<evidence type="ECO:0000313" key="4">
    <source>
        <dbReference type="WBParaSite" id="scaffold6665_cov228.g11115"/>
    </source>
</evidence>
<feature type="region of interest" description="Disordered" evidence="2">
    <location>
        <begin position="182"/>
        <end position="205"/>
    </location>
</feature>
<feature type="region of interest" description="Disordered" evidence="2">
    <location>
        <begin position="1"/>
        <end position="20"/>
    </location>
</feature>
<evidence type="ECO:0000256" key="1">
    <source>
        <dbReference type="SAM" id="Coils"/>
    </source>
</evidence>
<accession>A0A915N427</accession>
<evidence type="ECO:0000256" key="2">
    <source>
        <dbReference type="SAM" id="MobiDB-lite"/>
    </source>
</evidence>
<protein>
    <submittedName>
        <fullName evidence="4">Uncharacterized protein</fullName>
    </submittedName>
</protein>
<sequence length="205" mass="22812">EELKAVQDHLGKTRDSVAAAAAGSSNAEAVSAIQSERKEYQTKIEELTKKIEASTQQIKELETQRDELLIKIENQQRDIEDAAEKVMRIEMVEKAYKNSQEKIRQLGSEIKQLKEENEQLSKFEASEIGEGIIDIDDIPAAATTEATSSTDNNKPPPVEQQQQVEQQLLEKTQDFVSAEFPIQTGTDGLNEISSGENIPVSKARQ</sequence>
<feature type="coiled-coil region" evidence="1">
    <location>
        <begin position="30"/>
        <end position="123"/>
    </location>
</feature>
<keyword evidence="1" id="KW-0175">Coiled coil</keyword>
<reference evidence="4" key="1">
    <citation type="submission" date="2022-11" db="UniProtKB">
        <authorList>
            <consortium name="WormBaseParasite"/>
        </authorList>
    </citation>
    <scope>IDENTIFICATION</scope>
</reference>
<dbReference type="AlphaFoldDB" id="A0A915N427"/>
<dbReference type="Proteomes" id="UP000887561">
    <property type="component" value="Unplaced"/>
</dbReference>
<keyword evidence="3" id="KW-1185">Reference proteome</keyword>
<proteinExistence type="predicted"/>
<feature type="compositionally biased region" description="Polar residues" evidence="2">
    <location>
        <begin position="183"/>
        <end position="196"/>
    </location>
</feature>
<organism evidence="3 4">
    <name type="scientific">Meloidogyne javanica</name>
    <name type="common">Root-knot nematode worm</name>
    <dbReference type="NCBI Taxonomy" id="6303"/>
    <lineage>
        <taxon>Eukaryota</taxon>
        <taxon>Metazoa</taxon>
        <taxon>Ecdysozoa</taxon>
        <taxon>Nematoda</taxon>
        <taxon>Chromadorea</taxon>
        <taxon>Rhabditida</taxon>
        <taxon>Tylenchina</taxon>
        <taxon>Tylenchomorpha</taxon>
        <taxon>Tylenchoidea</taxon>
        <taxon>Meloidogynidae</taxon>
        <taxon>Meloidogyninae</taxon>
        <taxon>Meloidogyne</taxon>
        <taxon>Meloidogyne incognita group</taxon>
    </lineage>
</organism>
<feature type="region of interest" description="Disordered" evidence="2">
    <location>
        <begin position="134"/>
        <end position="164"/>
    </location>
</feature>
<dbReference type="WBParaSite" id="scaffold6665_cov228.g11115">
    <property type="protein sequence ID" value="scaffold6665_cov228.g11115"/>
    <property type="gene ID" value="scaffold6665_cov228.g11115"/>
</dbReference>
<name>A0A915N427_MELJA</name>
<evidence type="ECO:0000313" key="3">
    <source>
        <dbReference type="Proteomes" id="UP000887561"/>
    </source>
</evidence>
<feature type="compositionally biased region" description="Basic and acidic residues" evidence="2">
    <location>
        <begin position="1"/>
        <end position="15"/>
    </location>
</feature>